<dbReference type="CDD" id="cd00037">
    <property type="entry name" value="CLECT"/>
    <property type="match status" value="1"/>
</dbReference>
<feature type="region of interest" description="Disordered" evidence="1">
    <location>
        <begin position="251"/>
        <end position="271"/>
    </location>
</feature>
<dbReference type="EMBL" id="JAMKFB020000009">
    <property type="protein sequence ID" value="KAL0183710.1"/>
    <property type="molecule type" value="Genomic_DNA"/>
</dbReference>
<feature type="signal peptide" evidence="2">
    <location>
        <begin position="1"/>
        <end position="17"/>
    </location>
</feature>
<evidence type="ECO:0000256" key="2">
    <source>
        <dbReference type="SAM" id="SignalP"/>
    </source>
</evidence>
<evidence type="ECO:0000313" key="5">
    <source>
        <dbReference type="Proteomes" id="UP001529510"/>
    </source>
</evidence>
<sequence>TILTVLLIMELYGLSSSFIKRHYFVNKRMTWNSASKYCKTHFYDLSTFTTEKEEQQFLEDAAHQPADAWVGLYNQSGVWKWSGGENATRITWDTANKQPEDDNCAFLHKGYKKLHDIDCNSQYSFFCMNISEFVLVRQNETWEGALQYCRKQYNDMASLSSLNMMDSGLEKSTQAETEYVWTGLRYLAGDWFWVDGDDLDYKDWYQNEQPQCPAKNFHCGALDKKTRDWIHKGCEEKHNFLCSAQAVPPAVPQTTVHGTPPVPPTNPTNPV</sequence>
<feature type="domain" description="C-type lectin" evidence="3">
    <location>
        <begin position="18"/>
        <end position="128"/>
    </location>
</feature>
<feature type="chain" id="PRO_5044870172" description="C-type lectin domain-containing protein" evidence="2">
    <location>
        <begin position="18"/>
        <end position="271"/>
    </location>
</feature>
<protein>
    <recommendedName>
        <fullName evidence="3">C-type lectin domain-containing protein</fullName>
    </recommendedName>
</protein>
<feature type="compositionally biased region" description="Pro residues" evidence="1">
    <location>
        <begin position="260"/>
        <end position="271"/>
    </location>
</feature>
<feature type="domain" description="C-type lectin" evidence="3">
    <location>
        <begin position="123"/>
        <end position="243"/>
    </location>
</feature>
<evidence type="ECO:0000259" key="3">
    <source>
        <dbReference type="PROSITE" id="PS50041"/>
    </source>
</evidence>
<dbReference type="Pfam" id="PF00059">
    <property type="entry name" value="Lectin_C"/>
    <property type="match status" value="2"/>
</dbReference>
<dbReference type="Proteomes" id="UP001529510">
    <property type="component" value="Unassembled WGS sequence"/>
</dbReference>
<dbReference type="SUPFAM" id="SSF56436">
    <property type="entry name" value="C-type lectin-like"/>
    <property type="match status" value="2"/>
</dbReference>
<dbReference type="Gene3D" id="3.10.100.10">
    <property type="entry name" value="Mannose-Binding Protein A, subunit A"/>
    <property type="match status" value="2"/>
</dbReference>
<proteinExistence type="predicted"/>
<dbReference type="PROSITE" id="PS50041">
    <property type="entry name" value="C_TYPE_LECTIN_2"/>
    <property type="match status" value="2"/>
</dbReference>
<reference evidence="4 5" key="1">
    <citation type="submission" date="2024-05" db="EMBL/GenBank/DDBJ databases">
        <title>Genome sequencing and assembly of Indian major carp, Cirrhinus mrigala (Hamilton, 1822).</title>
        <authorList>
            <person name="Mohindra V."/>
            <person name="Chowdhury L.M."/>
            <person name="Lal K."/>
            <person name="Jena J.K."/>
        </authorList>
    </citation>
    <scope>NUCLEOTIDE SEQUENCE [LARGE SCALE GENOMIC DNA]</scope>
    <source>
        <strain evidence="4">CM1030</strain>
        <tissue evidence="4">Blood</tissue>
    </source>
</reference>
<dbReference type="PANTHER" id="PTHR45784">
    <property type="entry name" value="C-TYPE LECTIN DOMAIN FAMILY 20 MEMBER A-RELATED"/>
    <property type="match status" value="1"/>
</dbReference>
<name>A0ABD0QC85_CIRMR</name>
<dbReference type="PANTHER" id="PTHR45784:SF8">
    <property type="entry name" value="C-TYPE MANNOSE RECEPTOR 2-RELATED"/>
    <property type="match status" value="1"/>
</dbReference>
<organism evidence="4 5">
    <name type="scientific">Cirrhinus mrigala</name>
    <name type="common">Mrigala</name>
    <dbReference type="NCBI Taxonomy" id="683832"/>
    <lineage>
        <taxon>Eukaryota</taxon>
        <taxon>Metazoa</taxon>
        <taxon>Chordata</taxon>
        <taxon>Craniata</taxon>
        <taxon>Vertebrata</taxon>
        <taxon>Euteleostomi</taxon>
        <taxon>Actinopterygii</taxon>
        <taxon>Neopterygii</taxon>
        <taxon>Teleostei</taxon>
        <taxon>Ostariophysi</taxon>
        <taxon>Cypriniformes</taxon>
        <taxon>Cyprinidae</taxon>
        <taxon>Labeoninae</taxon>
        <taxon>Labeonini</taxon>
        <taxon>Cirrhinus</taxon>
    </lineage>
</organism>
<keyword evidence="5" id="KW-1185">Reference proteome</keyword>
<feature type="non-terminal residue" evidence="4">
    <location>
        <position position="271"/>
    </location>
</feature>
<accession>A0ABD0QC85</accession>
<gene>
    <name evidence="4" type="ORF">M9458_019406</name>
</gene>
<dbReference type="InterPro" id="IPR001304">
    <property type="entry name" value="C-type_lectin-like"/>
</dbReference>
<dbReference type="InterPro" id="IPR016187">
    <property type="entry name" value="CTDL_fold"/>
</dbReference>
<evidence type="ECO:0000256" key="1">
    <source>
        <dbReference type="SAM" id="MobiDB-lite"/>
    </source>
</evidence>
<keyword evidence="2" id="KW-0732">Signal</keyword>
<comment type="caution">
    <text evidence="4">The sequence shown here is derived from an EMBL/GenBank/DDBJ whole genome shotgun (WGS) entry which is preliminary data.</text>
</comment>
<evidence type="ECO:0000313" key="4">
    <source>
        <dbReference type="EMBL" id="KAL0183710.1"/>
    </source>
</evidence>
<dbReference type="InterPro" id="IPR016186">
    <property type="entry name" value="C-type_lectin-like/link_sf"/>
</dbReference>
<dbReference type="AlphaFoldDB" id="A0ABD0QC85"/>
<dbReference type="SMART" id="SM00034">
    <property type="entry name" value="CLECT"/>
    <property type="match status" value="2"/>
</dbReference>
<feature type="non-terminal residue" evidence="4">
    <location>
        <position position="1"/>
    </location>
</feature>